<name>A0ABV6JVL8_9PROT</name>
<dbReference type="RefSeq" id="WP_377045510.1">
    <property type="nucleotide sequence ID" value="NZ_JBHLUN010000010.1"/>
</dbReference>
<comment type="caution">
    <text evidence="1">The sequence shown here is derived from an EMBL/GenBank/DDBJ whole genome shotgun (WGS) entry which is preliminary data.</text>
</comment>
<reference evidence="1 2" key="1">
    <citation type="submission" date="2024-09" db="EMBL/GenBank/DDBJ databases">
        <authorList>
            <person name="Sun Q."/>
            <person name="Mori K."/>
        </authorList>
    </citation>
    <scope>NUCLEOTIDE SEQUENCE [LARGE SCALE GENOMIC DNA]</scope>
    <source>
        <strain evidence="1 2">TBRC 5777</strain>
    </source>
</reference>
<sequence>MKRHNPPVPAALDPAGPLTVPLPQAPAATGLSRSAIYRASRQGHIRLLKLGRTTLVDMASVRTFLASLPTL</sequence>
<evidence type="ECO:0000313" key="2">
    <source>
        <dbReference type="Proteomes" id="UP001589865"/>
    </source>
</evidence>
<protein>
    <recommendedName>
        <fullName evidence="3">Helix-turn-helix domain-containing protein</fullName>
    </recommendedName>
</protein>
<gene>
    <name evidence="1" type="ORF">ACFFGY_16050</name>
</gene>
<organism evidence="1 2">
    <name type="scientific">Roseomonas elaeocarpi</name>
    <dbReference type="NCBI Taxonomy" id="907779"/>
    <lineage>
        <taxon>Bacteria</taxon>
        <taxon>Pseudomonadati</taxon>
        <taxon>Pseudomonadota</taxon>
        <taxon>Alphaproteobacteria</taxon>
        <taxon>Acetobacterales</taxon>
        <taxon>Roseomonadaceae</taxon>
        <taxon>Roseomonas</taxon>
    </lineage>
</organism>
<dbReference type="EMBL" id="JBHLUN010000010">
    <property type="protein sequence ID" value="MFC0409766.1"/>
    <property type="molecule type" value="Genomic_DNA"/>
</dbReference>
<dbReference type="Proteomes" id="UP001589865">
    <property type="component" value="Unassembled WGS sequence"/>
</dbReference>
<evidence type="ECO:0008006" key="3">
    <source>
        <dbReference type="Google" id="ProtNLM"/>
    </source>
</evidence>
<evidence type="ECO:0000313" key="1">
    <source>
        <dbReference type="EMBL" id="MFC0409766.1"/>
    </source>
</evidence>
<keyword evidence="2" id="KW-1185">Reference proteome</keyword>
<proteinExistence type="predicted"/>
<accession>A0ABV6JVL8</accession>